<dbReference type="Pfam" id="PF01593">
    <property type="entry name" value="Amino_oxidase"/>
    <property type="match status" value="3"/>
</dbReference>
<comment type="caution">
    <text evidence="2">The sequence shown here is derived from an EMBL/GenBank/DDBJ whole genome shotgun (WGS) entry which is preliminary data.</text>
</comment>
<dbReference type="Gene3D" id="3.50.50.60">
    <property type="entry name" value="FAD/NAD(P)-binding domain"/>
    <property type="match status" value="3"/>
</dbReference>
<feature type="domain" description="Amine oxidase" evidence="1">
    <location>
        <begin position="91"/>
        <end position="162"/>
    </location>
</feature>
<dbReference type="Proteomes" id="UP000293865">
    <property type="component" value="Unassembled WGS sequence"/>
</dbReference>
<feature type="domain" description="Amine oxidase" evidence="1">
    <location>
        <begin position="266"/>
        <end position="426"/>
    </location>
</feature>
<protein>
    <submittedName>
        <fullName evidence="2">FAD-dependent oxidoreductase</fullName>
    </submittedName>
</protein>
<dbReference type="OrthoDB" id="337830at2"/>
<dbReference type="EMBL" id="SDPN01000042">
    <property type="protein sequence ID" value="RXZ67652.1"/>
    <property type="molecule type" value="Genomic_DNA"/>
</dbReference>
<proteinExistence type="predicted"/>
<dbReference type="InterPro" id="IPR050281">
    <property type="entry name" value="Flavin_monoamine_oxidase"/>
</dbReference>
<evidence type="ECO:0000313" key="2">
    <source>
        <dbReference type="EMBL" id="RXZ67652.1"/>
    </source>
</evidence>
<accession>A0A4Q2KV31</accession>
<dbReference type="AlphaFoldDB" id="A0A4Q2KV31"/>
<reference evidence="2 3" key="1">
    <citation type="submission" date="2019-01" db="EMBL/GenBank/DDBJ databases">
        <title>Agromyces.</title>
        <authorList>
            <person name="Li J."/>
        </authorList>
    </citation>
    <scope>NUCLEOTIDE SEQUENCE [LARGE SCALE GENOMIC DNA]</scope>
    <source>
        <strain evidence="2 3">DSM 15934</strain>
    </source>
</reference>
<dbReference type="PANTHER" id="PTHR10742">
    <property type="entry name" value="FLAVIN MONOAMINE OXIDASE"/>
    <property type="match status" value="1"/>
</dbReference>
<gene>
    <name evidence="2" type="ORF">ESP51_16745</name>
</gene>
<dbReference type="InterPro" id="IPR002937">
    <property type="entry name" value="Amino_oxidase"/>
</dbReference>
<dbReference type="GO" id="GO:0016491">
    <property type="term" value="F:oxidoreductase activity"/>
    <property type="evidence" value="ECO:0007669"/>
    <property type="project" value="InterPro"/>
</dbReference>
<dbReference type="PANTHER" id="PTHR10742:SF410">
    <property type="entry name" value="LYSINE-SPECIFIC HISTONE DEMETHYLASE 2"/>
    <property type="match status" value="1"/>
</dbReference>
<name>A0A4Q2KV31_9MICO</name>
<evidence type="ECO:0000259" key="1">
    <source>
        <dbReference type="Pfam" id="PF01593"/>
    </source>
</evidence>
<keyword evidence="3" id="KW-1185">Reference proteome</keyword>
<dbReference type="InterPro" id="IPR036188">
    <property type="entry name" value="FAD/NAD-bd_sf"/>
</dbReference>
<evidence type="ECO:0000313" key="3">
    <source>
        <dbReference type="Proteomes" id="UP000293865"/>
    </source>
</evidence>
<feature type="domain" description="Amine oxidase" evidence="1">
    <location>
        <begin position="4"/>
        <end position="74"/>
    </location>
</feature>
<organism evidence="2 3">
    <name type="scientific">Agromyces albus</name>
    <dbReference type="NCBI Taxonomy" id="205332"/>
    <lineage>
        <taxon>Bacteria</taxon>
        <taxon>Bacillati</taxon>
        <taxon>Actinomycetota</taxon>
        <taxon>Actinomycetes</taxon>
        <taxon>Micrococcales</taxon>
        <taxon>Microbacteriaceae</taxon>
        <taxon>Agromyces</taxon>
    </lineage>
</organism>
<dbReference type="SUPFAM" id="SSF51905">
    <property type="entry name" value="FAD/NAD(P)-binding domain"/>
    <property type="match status" value="2"/>
</dbReference>
<sequence length="440" mass="45905">MPLPTAMHRSRWGADPFARGAFSFDAAGVDPRLRATLSQPVASRVFFAGEACDTDAPGTVRGARSSGLRAAADLARLAEPGERVVVVGAGIAGLTAARELIDAGFEVVVLEARDRVGGRVRSVDDDAFDRSVELGAAFVGDHAQLLEGLAEASVDTRLFQPRIEARTASGVPVAIPSTGPDAIARAHSWAGTQPGHVSLAAALVGSGAVPLPVTSDAAGVSPADWLAHTIVTGVEPSTGATSSRVSARSLDPSRLDDPVRIVTGRFADYVDALASTVDVAVQSAVTRIAYSDERVSLRLDSGESLTADRAIVTVPLGVLKTDTLQFSPALPLLHQRAISLLGMGLVDTVWLRFDSAFWRSEPDVGSVPPIELLTVVGEPVAVSAWVDAGAESGEPILFGLIAATQATRLEELEDDEFREAILADLVPYATVSDGAPRTQQ</sequence>